<protein>
    <recommendedName>
        <fullName evidence="2">NAD(P)-binding domain-containing protein</fullName>
    </recommendedName>
</protein>
<dbReference type="AlphaFoldDB" id="A0A9P5SR66"/>
<feature type="compositionally biased region" description="Basic residues" evidence="1">
    <location>
        <begin position="450"/>
        <end position="463"/>
    </location>
</feature>
<comment type="caution">
    <text evidence="3">The sequence shown here is derived from an EMBL/GenBank/DDBJ whole genome shotgun (WGS) entry which is preliminary data.</text>
</comment>
<evidence type="ECO:0000313" key="4">
    <source>
        <dbReference type="Proteomes" id="UP000696485"/>
    </source>
</evidence>
<feature type="domain" description="NAD(P)-binding" evidence="2">
    <location>
        <begin position="64"/>
        <end position="177"/>
    </location>
</feature>
<proteinExistence type="predicted"/>
<evidence type="ECO:0000313" key="3">
    <source>
        <dbReference type="EMBL" id="KAF9334093.1"/>
    </source>
</evidence>
<dbReference type="Pfam" id="PF13460">
    <property type="entry name" value="NAD_binding_10"/>
    <property type="match status" value="1"/>
</dbReference>
<dbReference type="Proteomes" id="UP000696485">
    <property type="component" value="Unassembled WGS sequence"/>
</dbReference>
<dbReference type="EMBL" id="JAAAUY010000167">
    <property type="protein sequence ID" value="KAF9334093.1"/>
    <property type="molecule type" value="Genomic_DNA"/>
</dbReference>
<dbReference type="InterPro" id="IPR051604">
    <property type="entry name" value="Ergot_Alk_Oxidoreductase"/>
</dbReference>
<feature type="compositionally biased region" description="Basic and acidic residues" evidence="1">
    <location>
        <begin position="359"/>
        <end position="401"/>
    </location>
</feature>
<dbReference type="PANTHER" id="PTHR43162">
    <property type="match status" value="1"/>
</dbReference>
<dbReference type="SUPFAM" id="SSF51735">
    <property type="entry name" value="NAD(P)-binding Rossmann-fold domains"/>
    <property type="match status" value="1"/>
</dbReference>
<gene>
    <name evidence="3" type="ORF">BG006_002713</name>
</gene>
<feature type="compositionally biased region" description="Acidic residues" evidence="1">
    <location>
        <begin position="223"/>
        <end position="234"/>
    </location>
</feature>
<dbReference type="PANTHER" id="PTHR43162:SF1">
    <property type="entry name" value="PRESTALK A DIFFERENTIATION PROTEIN A"/>
    <property type="match status" value="1"/>
</dbReference>
<name>A0A9P5SR66_9FUNG</name>
<feature type="region of interest" description="Disordered" evidence="1">
    <location>
        <begin position="359"/>
        <end position="414"/>
    </location>
</feature>
<reference evidence="3" key="1">
    <citation type="journal article" date="2020" name="Fungal Divers.">
        <title>Resolving the Mortierellaceae phylogeny through synthesis of multi-gene phylogenetics and phylogenomics.</title>
        <authorList>
            <person name="Vandepol N."/>
            <person name="Liber J."/>
            <person name="Desiro A."/>
            <person name="Na H."/>
            <person name="Kennedy M."/>
            <person name="Barry K."/>
            <person name="Grigoriev I.V."/>
            <person name="Miller A.N."/>
            <person name="O'Donnell K."/>
            <person name="Stajich J.E."/>
            <person name="Bonito G."/>
        </authorList>
    </citation>
    <scope>NUCLEOTIDE SEQUENCE</scope>
    <source>
        <strain evidence="3">NVP1</strain>
    </source>
</reference>
<dbReference type="Gene3D" id="3.40.50.720">
    <property type="entry name" value="NAD(P)-binding Rossmann-like Domain"/>
    <property type="match status" value="1"/>
</dbReference>
<feature type="compositionally biased region" description="Basic and acidic residues" evidence="1">
    <location>
        <begin position="249"/>
        <end position="260"/>
    </location>
</feature>
<evidence type="ECO:0000259" key="2">
    <source>
        <dbReference type="Pfam" id="PF13460"/>
    </source>
</evidence>
<evidence type="ECO:0000256" key="1">
    <source>
        <dbReference type="SAM" id="MobiDB-lite"/>
    </source>
</evidence>
<dbReference type="InterPro" id="IPR016040">
    <property type="entry name" value="NAD(P)-bd_dom"/>
</dbReference>
<accession>A0A9P5SR66</accession>
<organism evidence="3 4">
    <name type="scientific">Podila minutissima</name>
    <dbReference type="NCBI Taxonomy" id="64525"/>
    <lineage>
        <taxon>Eukaryota</taxon>
        <taxon>Fungi</taxon>
        <taxon>Fungi incertae sedis</taxon>
        <taxon>Mucoromycota</taxon>
        <taxon>Mortierellomycotina</taxon>
        <taxon>Mortierellomycetes</taxon>
        <taxon>Mortierellales</taxon>
        <taxon>Mortierellaceae</taxon>
        <taxon>Podila</taxon>
    </lineage>
</organism>
<feature type="region of interest" description="Disordered" evidence="1">
    <location>
        <begin position="220"/>
        <end position="268"/>
    </location>
</feature>
<keyword evidence="4" id="KW-1185">Reference proteome</keyword>
<feature type="region of interest" description="Disordered" evidence="1">
    <location>
        <begin position="435"/>
        <end position="463"/>
    </location>
</feature>
<sequence length="463" mass="51959">MSTPSPLPEPLLAITNCDGYEGQVMALHLAKHLEGCFGHKNQDKSCVVDDDNDDKDKPKKPEPQIVCLARDLSKCKNLQNYRHIKLVEISHDKPETISIALRGLKTVVLVPEMEDNEVDLSDQFVDIMVQEQVIRCILISAIGTDANEKGHLARYRRIEDKVKTSIQRWTILRQGFLFECLYYWITMVQDQGILGMPIGPESEFTPLHIGDLGKALVSVTFPPDDDDDDDDDGDNDSHDQASAGLAKSKSTDTERSDHRTYTLTGSKRVTGPKLAEDLNHALQVHSDDASPPPTVTFKTITRDECKNYFLSLREGTGVPPTEAKEAPGFFASITRSLSQRRPWSFSGLFKSLVDDTQKTVGEDAKKDPKDPKDPKEPSKPKDPKDPKDPKNPKKPSKDRGPQVEPPNDTEVEMMLDLMDYIAEGRATFLSGDMEKITGHQGMGPEEFFKKHGRDFRRRHPKDL</sequence>
<dbReference type="InterPro" id="IPR036291">
    <property type="entry name" value="NAD(P)-bd_dom_sf"/>
</dbReference>